<evidence type="ECO:0000313" key="2">
    <source>
        <dbReference type="Proteomes" id="UP000254072"/>
    </source>
</evidence>
<dbReference type="InterPro" id="IPR029465">
    <property type="entry name" value="ATPgrasp_TupA"/>
</dbReference>
<accession>A0A379DYT7</accession>
<dbReference type="EMBL" id="UGTL01000001">
    <property type="protein sequence ID" value="SUB85585.1"/>
    <property type="molecule type" value="Genomic_DNA"/>
</dbReference>
<dbReference type="GeneID" id="91082506"/>
<dbReference type="Proteomes" id="UP000254072">
    <property type="component" value="Unassembled WGS sequence"/>
</dbReference>
<dbReference type="RefSeq" id="WP_021668719.1">
    <property type="nucleotide sequence ID" value="NZ_UGTL01000001.1"/>
</dbReference>
<dbReference type="AlphaFoldDB" id="A0A379DYT7"/>
<name>A0A379DYT7_9BACT</name>
<dbReference type="OrthoDB" id="9791827at2"/>
<sequence>MNCNYLRYPIETLRNKFYAELFRSNYYKELIKKDLKKALSLQYKAQHHEELNWDNPQTLDAKIMWLEVMTDTSIWSELTDKYNVRKYIEQKGYADNLPKCYGVWDRVEDIDYTTLPDKFVIKCTHDSGSTFIIKNKAKSNLEEINNELRKKLEPMGITTCEPHYLKIKPRIIAEELLEDFEDAKWSTSLIDYKIWCFNGKPYIAFVCYDRKRMENGLIGVTYDLFTLDDWTPKREFLSKKNANYKNIPKPKCLDEMLHIAKNLSAEFPLVRVDFYVINNKPYFGELTFTSSGGLNYFYSKLGQKEMGNAIDLSKIKRIR</sequence>
<proteinExistence type="predicted"/>
<protein>
    <submittedName>
        <fullName evidence="1">Uncharacterized protein</fullName>
    </submittedName>
</protein>
<reference evidence="1 2" key="1">
    <citation type="submission" date="2018-06" db="EMBL/GenBank/DDBJ databases">
        <authorList>
            <consortium name="Pathogen Informatics"/>
            <person name="Doyle S."/>
        </authorList>
    </citation>
    <scope>NUCLEOTIDE SEQUENCE [LARGE SCALE GENOMIC DNA]</scope>
    <source>
        <strain evidence="1 2">NCTC11157</strain>
    </source>
</reference>
<evidence type="ECO:0000313" key="1">
    <source>
        <dbReference type="EMBL" id="SUB85585.1"/>
    </source>
</evidence>
<organism evidence="1 2">
    <name type="scientific">Prevotella disiens</name>
    <dbReference type="NCBI Taxonomy" id="28130"/>
    <lineage>
        <taxon>Bacteria</taxon>
        <taxon>Pseudomonadati</taxon>
        <taxon>Bacteroidota</taxon>
        <taxon>Bacteroidia</taxon>
        <taxon>Bacteroidales</taxon>
        <taxon>Prevotellaceae</taxon>
        <taxon>Prevotella</taxon>
    </lineage>
</organism>
<dbReference type="Pfam" id="PF14305">
    <property type="entry name" value="ATPgrasp_TupA"/>
    <property type="match status" value="1"/>
</dbReference>
<gene>
    <name evidence="1" type="ORF">NCTC11157_01315</name>
</gene>